<gene>
    <name evidence="3" type="ORF">DDZ13_04800</name>
</gene>
<feature type="domain" description="DUF7305" evidence="2">
    <location>
        <begin position="277"/>
        <end position="422"/>
    </location>
</feature>
<dbReference type="InterPro" id="IPR055729">
    <property type="entry name" value="DUF7305"/>
</dbReference>
<keyword evidence="1" id="KW-1133">Transmembrane helix</keyword>
<comment type="caution">
    <text evidence="3">The sequence shown here is derived from an EMBL/GenBank/DDBJ whole genome shotgun (WGS) entry which is preliminary data.</text>
</comment>
<dbReference type="InParanoid" id="A0A317ZJR9"/>
<evidence type="ECO:0000313" key="4">
    <source>
        <dbReference type="Proteomes" id="UP000247099"/>
    </source>
</evidence>
<dbReference type="AlphaFoldDB" id="A0A317ZJR9"/>
<evidence type="ECO:0000313" key="3">
    <source>
        <dbReference type="EMBL" id="PXA04497.1"/>
    </source>
</evidence>
<keyword evidence="1" id="KW-0472">Membrane</keyword>
<evidence type="ECO:0000259" key="2">
    <source>
        <dbReference type="Pfam" id="PF23981"/>
    </source>
</evidence>
<reference evidence="3 4" key="1">
    <citation type="submission" date="2018-05" db="EMBL/GenBank/DDBJ databases">
        <title>Coraliomargarita sinensis sp. nov., isolated from a marine solar saltern.</title>
        <authorList>
            <person name="Zhou L.Y."/>
        </authorList>
    </citation>
    <scope>NUCLEOTIDE SEQUENCE [LARGE SCALE GENOMIC DNA]</scope>
    <source>
        <strain evidence="3 4">WN38</strain>
    </source>
</reference>
<organism evidence="3 4">
    <name type="scientific">Coraliomargarita sinensis</name>
    <dbReference type="NCBI Taxonomy" id="2174842"/>
    <lineage>
        <taxon>Bacteria</taxon>
        <taxon>Pseudomonadati</taxon>
        <taxon>Verrucomicrobiota</taxon>
        <taxon>Opitutia</taxon>
        <taxon>Puniceicoccales</taxon>
        <taxon>Coraliomargaritaceae</taxon>
        <taxon>Coraliomargarita</taxon>
    </lineage>
</organism>
<accession>A0A317ZJR9</accession>
<sequence>MEDNIMKKGIIQSRYGRPMDSRRGSAMLTSVIFSFLVMTLMGSYLYLSSGEYRISTRSFLSNASFNLAEGGIDLALDAIQSGNSTGWTKGIDGSGRRYWARAYTDYDLGGNITGEIKIVILDPQSQTPEIYTEGLAKGHVAGDVKKQLYANLTSGFLPFSNGFNTKRGIVLKGNNVTFDSYDSRNGPYGGSNINSEITIATTSVDVDSVDIGNADVYGYVATGKNMPDVGPKGSITDYDNPGKVDNSRITTDYYAEFPDVEAPGMFLPFTSIPSSGTILGGNYDVSNWSLSGSDTVYITGPTRVKISGDIDVTGTASIVIEPTGSLEIYTDDDINIAGNGIVNETEKPEKLMIFGVDKGLGDDEIKISGNGSLYAAVYAPNAVVTLNGGGSSGAGQVYGAVVGYDADLVGNAHFSYDEALEEYNLGSGGYEIDEWVELAGVSMTAMNLDMGKYGL</sequence>
<protein>
    <recommendedName>
        <fullName evidence="2">DUF7305 domain-containing protein</fullName>
    </recommendedName>
</protein>
<feature type="transmembrane region" description="Helical" evidence="1">
    <location>
        <begin position="26"/>
        <end position="47"/>
    </location>
</feature>
<dbReference type="Proteomes" id="UP000247099">
    <property type="component" value="Unassembled WGS sequence"/>
</dbReference>
<evidence type="ECO:0000256" key="1">
    <source>
        <dbReference type="SAM" id="Phobius"/>
    </source>
</evidence>
<proteinExistence type="predicted"/>
<name>A0A317ZJR9_9BACT</name>
<dbReference type="Pfam" id="PF23981">
    <property type="entry name" value="DUF7305"/>
    <property type="match status" value="1"/>
</dbReference>
<keyword evidence="1" id="KW-0812">Transmembrane</keyword>
<dbReference type="EMBL" id="QHJQ01000003">
    <property type="protein sequence ID" value="PXA04497.1"/>
    <property type="molecule type" value="Genomic_DNA"/>
</dbReference>
<keyword evidence="4" id="KW-1185">Reference proteome</keyword>